<dbReference type="GO" id="GO:0032541">
    <property type="term" value="C:cortical endoplasmic reticulum"/>
    <property type="evidence" value="ECO:0007669"/>
    <property type="project" value="TreeGrafter"/>
</dbReference>
<feature type="compositionally biased region" description="Polar residues" evidence="6">
    <location>
        <begin position="393"/>
        <end position="403"/>
    </location>
</feature>
<feature type="compositionally biased region" description="Basic residues" evidence="6">
    <location>
        <begin position="1102"/>
        <end position="1112"/>
    </location>
</feature>
<feature type="compositionally biased region" description="Acidic residues" evidence="6">
    <location>
        <begin position="812"/>
        <end position="834"/>
    </location>
</feature>
<evidence type="ECO:0000256" key="7">
    <source>
        <dbReference type="SAM" id="Phobius"/>
    </source>
</evidence>
<gene>
    <name evidence="9" type="ORF">OHK93_003508</name>
</gene>
<organism evidence="9 10">
    <name type="scientific">Ramalina farinacea</name>
    <dbReference type="NCBI Taxonomy" id="258253"/>
    <lineage>
        <taxon>Eukaryota</taxon>
        <taxon>Fungi</taxon>
        <taxon>Dikarya</taxon>
        <taxon>Ascomycota</taxon>
        <taxon>Pezizomycotina</taxon>
        <taxon>Lecanoromycetes</taxon>
        <taxon>OSLEUM clade</taxon>
        <taxon>Lecanoromycetidae</taxon>
        <taxon>Lecanorales</taxon>
        <taxon>Lecanorineae</taxon>
        <taxon>Ramalinaceae</taxon>
        <taxon>Ramalina</taxon>
    </lineage>
</organism>
<dbReference type="GO" id="GO:0005789">
    <property type="term" value="C:endoplasmic reticulum membrane"/>
    <property type="evidence" value="ECO:0007669"/>
    <property type="project" value="TreeGrafter"/>
</dbReference>
<dbReference type="InterPro" id="IPR031968">
    <property type="entry name" value="VASt"/>
</dbReference>
<evidence type="ECO:0000256" key="2">
    <source>
        <dbReference type="ARBA" id="ARBA00006582"/>
    </source>
</evidence>
<feature type="compositionally biased region" description="Low complexity" evidence="6">
    <location>
        <begin position="616"/>
        <end position="627"/>
    </location>
</feature>
<evidence type="ECO:0000259" key="8">
    <source>
        <dbReference type="PROSITE" id="PS51778"/>
    </source>
</evidence>
<dbReference type="Pfam" id="PF02893">
    <property type="entry name" value="GRAM"/>
    <property type="match status" value="1"/>
</dbReference>
<feature type="compositionally biased region" description="Polar residues" evidence="6">
    <location>
        <begin position="1"/>
        <end position="18"/>
    </location>
</feature>
<dbReference type="Proteomes" id="UP001161017">
    <property type="component" value="Unassembled WGS sequence"/>
</dbReference>
<comment type="similarity">
    <text evidence="2">Belongs to the YSP2 family.</text>
</comment>
<feature type="compositionally biased region" description="Acidic residues" evidence="6">
    <location>
        <begin position="136"/>
        <end position="151"/>
    </location>
</feature>
<feature type="region of interest" description="Disordered" evidence="6">
    <location>
        <begin position="226"/>
        <end position="280"/>
    </location>
</feature>
<feature type="region of interest" description="Disordered" evidence="6">
    <location>
        <begin position="1"/>
        <end position="167"/>
    </location>
</feature>
<feature type="compositionally biased region" description="Polar residues" evidence="6">
    <location>
        <begin position="296"/>
        <end position="306"/>
    </location>
</feature>
<dbReference type="EMBL" id="JAPUFD010000018">
    <property type="protein sequence ID" value="MDI1492296.1"/>
    <property type="molecule type" value="Genomic_DNA"/>
</dbReference>
<evidence type="ECO:0000256" key="5">
    <source>
        <dbReference type="ARBA" id="ARBA00023136"/>
    </source>
</evidence>
<evidence type="ECO:0000256" key="3">
    <source>
        <dbReference type="ARBA" id="ARBA00022692"/>
    </source>
</evidence>
<dbReference type="GO" id="GO:0005739">
    <property type="term" value="C:mitochondrion"/>
    <property type="evidence" value="ECO:0007669"/>
    <property type="project" value="TreeGrafter"/>
</dbReference>
<dbReference type="Pfam" id="PF16016">
    <property type="entry name" value="VASt"/>
    <property type="match status" value="1"/>
</dbReference>
<feature type="compositionally biased region" description="Basic and acidic residues" evidence="6">
    <location>
        <begin position="1289"/>
        <end position="1301"/>
    </location>
</feature>
<feature type="compositionally biased region" description="Polar residues" evidence="6">
    <location>
        <begin position="152"/>
        <end position="167"/>
    </location>
</feature>
<feature type="region of interest" description="Disordered" evidence="6">
    <location>
        <begin position="296"/>
        <end position="432"/>
    </location>
</feature>
<evidence type="ECO:0000313" key="9">
    <source>
        <dbReference type="EMBL" id="MDI1492296.1"/>
    </source>
</evidence>
<sequence length="1301" mass="137808">MDSSQELSPAPSISSKGFKNTLAKARIGRKTDTTRTPSIDGDDASERGGIRNSVDSLIDRARSTRAGSVEDGLPSGPSALSKLVPGRVKKKQRRRQEAEQAQREAEQGRGRSAEDQTATSALSSPVVDNRSRSTLGDEENSLLTVESEDDNTSISKPPLTSHNSHIGYLTTTSPLIKTTNSAENQSHDVIDEGPTFQDPQYFKSNTLPIDSTSALNLPNLAPQHAATFDTRRSSQESVAASRSRGVSPGARIKDVFSVGSKKKSGSPPKSPSPDRLSQFGDMLRKGSKRNSVNIGTASEASNSVPQINLVEPVKSPTTPRDLPLLATTPSTPPKNEETATPATVVTPPTPVDRRQSQDRSPVPNRPLSASGVNSNVVVSPSGNMISHRRVRSDSGSNMPSKLSQAMPPPMTPMPEEGRTPGGGARSPSQSSSIASAGFFSSVFSAAQNMTNTLTNTIANNPPRSRSSTQTNDDSSIILEEPEQARGGAGDGQSESMIEKKPLAVDTLGSGDLRFSHLGISTDSLATGNSSSSHLPNGAKGASGISVKRNEAAARAEDASAARAVSAAYSERPISDVPIGEDEAASTRPKSYEASVRTGEKTPPASSVYEGGDPIRRSGSVRSRVSGAVRKKRNSSSATGNTIAAAIGGAGASMANPLGRKPTGFAVASKKRNRDFHQSFRSVPEDDYLIEDYSCALQKDIIIAGRIYISEGHICFSSNILGWVTTLVISFDEVVSVEKENTAMVFPNAIAVQTLHARNTFRSLLSREATYELLIGIWRLSHPNLKSSLNGARLDQGGTGDKTEKMDSTGSEDGSEATEDEEVYDEDQDELDEDAGSVTENGGGSITGSVLTPEDANAPVRRVSTMGKQVGEAAASGPVSSEPNAAEKAAAVANAIGSDFPGPATHAPTDCPDEATHYDKPLMDDIIPAPLGKVYSMVFGPQSGGFMGKWLLDDMKCTELVLEDDKKGLSEEIKSRNFQYIKPLYASIGPKSTKCVVTETLDFFDLEKAVCATDATQTPDVPSGNVFVTKTHFCIMWAANNSTRIVINYTIEWSGKSWLKGPIEKGATDGQGLFCRELVKALKAGVAAPRSGRTATGLTSKTKGGKNVKRRARASSSASKTADDKPTTKASGAVGGSAWGPLEPIHAIVSPIGDILGSVVSANMVIGFLLVVILFNYLRSPSSTSASSSSGVGHRSADRLAAYESLWAREEADLWDWLDQRVGVKDPIADVGRVHKVKNNVAKSAKQKILGDARMNEREVESAIRVTEERLEGLKSKLGLGKVGDGGGQETKERVGVDQEMT</sequence>
<comment type="caution">
    <text evidence="9">The sequence shown here is derived from an EMBL/GenBank/DDBJ whole genome shotgun (WGS) entry which is preliminary data.</text>
</comment>
<dbReference type="InterPro" id="IPR004182">
    <property type="entry name" value="GRAM"/>
</dbReference>
<feature type="compositionally biased region" description="Basic and acidic residues" evidence="6">
    <location>
        <begin position="95"/>
        <end position="114"/>
    </location>
</feature>
<feature type="region of interest" description="Disordered" evidence="6">
    <location>
        <begin position="454"/>
        <end position="495"/>
    </location>
</feature>
<dbReference type="InterPro" id="IPR011993">
    <property type="entry name" value="PH-like_dom_sf"/>
</dbReference>
<feature type="compositionally biased region" description="Polar residues" evidence="6">
    <location>
        <begin position="454"/>
        <end position="474"/>
    </location>
</feature>
<dbReference type="GO" id="GO:0032366">
    <property type="term" value="P:intracellular sterol transport"/>
    <property type="evidence" value="ECO:0007669"/>
    <property type="project" value="TreeGrafter"/>
</dbReference>
<name>A0AA43QVX5_9LECA</name>
<dbReference type="GO" id="GO:0005886">
    <property type="term" value="C:plasma membrane"/>
    <property type="evidence" value="ECO:0007669"/>
    <property type="project" value="TreeGrafter"/>
</dbReference>
<evidence type="ECO:0000256" key="4">
    <source>
        <dbReference type="ARBA" id="ARBA00022989"/>
    </source>
</evidence>
<dbReference type="PANTHER" id="PTHR23319">
    <property type="entry name" value="GRAM DOMAIN CONTAINING 1B, ISOFORM E"/>
    <property type="match status" value="1"/>
</dbReference>
<keyword evidence="10" id="KW-1185">Reference proteome</keyword>
<dbReference type="GO" id="GO:0140268">
    <property type="term" value="C:endoplasmic reticulum-plasma membrane contact site"/>
    <property type="evidence" value="ECO:0007669"/>
    <property type="project" value="TreeGrafter"/>
</dbReference>
<dbReference type="CDD" id="cd13220">
    <property type="entry name" value="PH-GRAM_GRAMDC"/>
    <property type="match status" value="1"/>
</dbReference>
<comment type="subcellular location">
    <subcellularLocation>
        <location evidence="1">Membrane</location>
        <topology evidence="1">Single-pass membrane protein</topology>
    </subcellularLocation>
</comment>
<keyword evidence="3 7" id="KW-0812">Transmembrane</keyword>
<accession>A0AA43QVX5</accession>
<feature type="region of interest" description="Disordered" evidence="6">
    <location>
        <begin position="575"/>
        <end position="635"/>
    </location>
</feature>
<dbReference type="GO" id="GO:0120015">
    <property type="term" value="F:sterol transfer activity"/>
    <property type="evidence" value="ECO:0007669"/>
    <property type="project" value="TreeGrafter"/>
</dbReference>
<dbReference type="PROSITE" id="PS51778">
    <property type="entry name" value="VAST"/>
    <property type="match status" value="1"/>
</dbReference>
<dbReference type="PANTHER" id="PTHR23319:SF4">
    <property type="entry name" value="GRAM DOMAIN CONTAINING 1B, ISOFORM E"/>
    <property type="match status" value="1"/>
</dbReference>
<feature type="transmembrane region" description="Helical" evidence="7">
    <location>
        <begin position="1154"/>
        <end position="1177"/>
    </location>
</feature>
<evidence type="ECO:0000256" key="1">
    <source>
        <dbReference type="ARBA" id="ARBA00004167"/>
    </source>
</evidence>
<feature type="region of interest" description="Disordered" evidence="6">
    <location>
        <begin position="788"/>
        <end position="855"/>
    </location>
</feature>
<evidence type="ECO:0000256" key="6">
    <source>
        <dbReference type="SAM" id="MobiDB-lite"/>
    </source>
</evidence>
<feature type="compositionally biased region" description="Low complexity" evidence="6">
    <location>
        <begin position="370"/>
        <end position="383"/>
    </location>
</feature>
<feature type="domain" description="VASt" evidence="8">
    <location>
        <begin position="917"/>
        <end position="1089"/>
    </location>
</feature>
<dbReference type="InterPro" id="IPR051482">
    <property type="entry name" value="Cholesterol_transport"/>
</dbReference>
<protein>
    <recommendedName>
        <fullName evidence="8">VASt domain-containing protein</fullName>
    </recommendedName>
</protein>
<feature type="region of interest" description="Disordered" evidence="6">
    <location>
        <begin position="1280"/>
        <end position="1301"/>
    </location>
</feature>
<evidence type="ECO:0000313" key="10">
    <source>
        <dbReference type="Proteomes" id="UP001161017"/>
    </source>
</evidence>
<dbReference type="GO" id="GO:0032934">
    <property type="term" value="F:sterol binding"/>
    <property type="evidence" value="ECO:0007669"/>
    <property type="project" value="TreeGrafter"/>
</dbReference>
<reference evidence="9" key="1">
    <citation type="journal article" date="2023" name="Genome Biol. Evol.">
        <title>First Whole Genome Sequence and Flow Cytometry Genome Size Data for the Lichen-Forming Fungus Ramalina farinacea (Ascomycota).</title>
        <authorList>
            <person name="Llewellyn T."/>
            <person name="Mian S."/>
            <person name="Hill R."/>
            <person name="Leitch I.J."/>
            <person name="Gaya E."/>
        </authorList>
    </citation>
    <scope>NUCLEOTIDE SEQUENCE</scope>
    <source>
        <strain evidence="9">LIQ254RAFAR</strain>
    </source>
</reference>
<feature type="compositionally biased region" description="Polar residues" evidence="6">
    <location>
        <begin position="1092"/>
        <end position="1101"/>
    </location>
</feature>
<keyword evidence="5 7" id="KW-0472">Membrane</keyword>
<dbReference type="Gene3D" id="2.30.29.30">
    <property type="entry name" value="Pleckstrin-homology domain (PH domain)/Phosphotyrosine-binding domain (PTB)"/>
    <property type="match status" value="1"/>
</dbReference>
<feature type="region of interest" description="Disordered" evidence="6">
    <location>
        <begin position="1091"/>
        <end position="1134"/>
    </location>
</feature>
<dbReference type="SMART" id="SM00568">
    <property type="entry name" value="GRAM"/>
    <property type="match status" value="1"/>
</dbReference>
<keyword evidence="4 7" id="KW-1133">Transmembrane helix</keyword>
<proteinExistence type="inferred from homology"/>